<feature type="transmembrane region" description="Helical" evidence="18">
    <location>
        <begin position="213"/>
        <end position="234"/>
    </location>
</feature>
<evidence type="ECO:0000256" key="1">
    <source>
        <dbReference type="ARBA" id="ARBA00004477"/>
    </source>
</evidence>
<evidence type="ECO:0000256" key="3">
    <source>
        <dbReference type="ARBA" id="ARBA00007375"/>
    </source>
</evidence>
<dbReference type="CTD" id="255043"/>
<dbReference type="PANTHER" id="PTHR31885">
    <property type="entry name" value="GH04784P"/>
    <property type="match status" value="1"/>
</dbReference>
<evidence type="ECO:0000256" key="2">
    <source>
        <dbReference type="ARBA" id="ARBA00004496"/>
    </source>
</evidence>
<keyword evidence="9 18" id="KW-1133">Transmembrane helix</keyword>
<dbReference type="EC" id="3.3.2.2" evidence="12"/>
<evidence type="ECO:0000256" key="11">
    <source>
        <dbReference type="ARBA" id="ARBA00023136"/>
    </source>
</evidence>
<evidence type="ECO:0000313" key="19">
    <source>
        <dbReference type="Ensembl" id="ENSVURP00010004629.1"/>
    </source>
</evidence>
<evidence type="ECO:0000256" key="5">
    <source>
        <dbReference type="ARBA" id="ARBA00022490"/>
    </source>
</evidence>
<evidence type="ECO:0000256" key="8">
    <source>
        <dbReference type="ARBA" id="ARBA00022824"/>
    </source>
</evidence>
<keyword evidence="10" id="KW-0443">Lipid metabolism</keyword>
<dbReference type="GO" id="GO:0006629">
    <property type="term" value="P:lipid metabolic process"/>
    <property type="evidence" value="ECO:0007669"/>
    <property type="project" value="UniProtKB-KW"/>
</dbReference>
<feature type="transmembrane region" description="Helical" evidence="18">
    <location>
        <begin position="139"/>
        <end position="157"/>
    </location>
</feature>
<dbReference type="STRING" id="29139.ENSVURP00010004629"/>
<proteinExistence type="inferred from homology"/>
<dbReference type="PANTHER" id="PTHR31885:SF7">
    <property type="entry name" value="LYSOPLASMALOGENASE"/>
    <property type="match status" value="1"/>
</dbReference>
<feature type="transmembrane region" description="Helical" evidence="18">
    <location>
        <begin position="62"/>
        <end position="80"/>
    </location>
</feature>
<dbReference type="Pfam" id="PF07947">
    <property type="entry name" value="YhhN"/>
    <property type="match status" value="1"/>
</dbReference>
<keyword evidence="8" id="KW-0256">Endoplasmic reticulum</keyword>
<feature type="transmembrane region" description="Helical" evidence="18">
    <location>
        <begin position="37"/>
        <end position="56"/>
    </location>
</feature>
<dbReference type="GO" id="GO:0005789">
    <property type="term" value="C:endoplasmic reticulum membrane"/>
    <property type="evidence" value="ECO:0007669"/>
    <property type="project" value="UniProtKB-SubCell"/>
</dbReference>
<evidence type="ECO:0000256" key="10">
    <source>
        <dbReference type="ARBA" id="ARBA00023098"/>
    </source>
</evidence>
<comment type="catalytic activity">
    <reaction evidence="17">
        <text>a 1-O-(1Z-alkenyl)-sn-glycero-3-phosphocholine + H2O = a 2,3-saturated aldehyde + sn-glycerol 3-phosphocholine</text>
        <dbReference type="Rhea" id="RHEA:22544"/>
        <dbReference type="ChEBI" id="CHEBI:15377"/>
        <dbReference type="ChEBI" id="CHEBI:16870"/>
        <dbReference type="ChEBI" id="CHEBI:73359"/>
        <dbReference type="ChEBI" id="CHEBI:77287"/>
        <dbReference type="EC" id="3.3.2.2"/>
    </reaction>
</comment>
<comment type="subunit">
    <text evidence="4">Homodimer.</text>
</comment>
<keyword evidence="20" id="KW-1185">Reference proteome</keyword>
<keyword evidence="7" id="KW-0378">Hydrolase</keyword>
<dbReference type="GeneID" id="114041599"/>
<dbReference type="OrthoDB" id="2133758at2759"/>
<comment type="similarity">
    <text evidence="3">Belongs to the TMEM86 family.</text>
</comment>
<name>A0A4X2JY76_VOMUR</name>
<keyword evidence="6 18" id="KW-0812">Transmembrane</keyword>
<protein>
    <recommendedName>
        <fullName evidence="14">Lysoplasmalogenase TMEM86B</fullName>
        <ecNumber evidence="12">3.3.2.2</ecNumber>
    </recommendedName>
    <alternativeName>
        <fullName evidence="15">Transmembrane protein 86B</fullName>
    </alternativeName>
</protein>
<feature type="transmembrane region" description="Helical" evidence="18">
    <location>
        <begin position="115"/>
        <end position="132"/>
    </location>
</feature>
<accession>A0A4X2JY76</accession>
<gene>
    <name evidence="19" type="primary">TMEM86B</name>
</gene>
<evidence type="ECO:0000256" key="7">
    <source>
        <dbReference type="ARBA" id="ARBA00022801"/>
    </source>
</evidence>
<dbReference type="Ensembl" id="ENSVURT00010005261.1">
    <property type="protein sequence ID" value="ENSVURP00010004629.1"/>
    <property type="gene ID" value="ENSVURG00010003674.1"/>
</dbReference>
<organism evidence="19 20">
    <name type="scientific">Vombatus ursinus</name>
    <name type="common">Common wombat</name>
    <dbReference type="NCBI Taxonomy" id="29139"/>
    <lineage>
        <taxon>Eukaryota</taxon>
        <taxon>Metazoa</taxon>
        <taxon>Chordata</taxon>
        <taxon>Craniata</taxon>
        <taxon>Vertebrata</taxon>
        <taxon>Euteleostomi</taxon>
        <taxon>Mammalia</taxon>
        <taxon>Metatheria</taxon>
        <taxon>Diprotodontia</taxon>
        <taxon>Vombatidae</taxon>
        <taxon>Vombatus</taxon>
    </lineage>
</organism>
<keyword evidence="5" id="KW-0963">Cytoplasm</keyword>
<dbReference type="Proteomes" id="UP000314987">
    <property type="component" value="Unassembled WGS sequence"/>
</dbReference>
<evidence type="ECO:0000256" key="6">
    <source>
        <dbReference type="ARBA" id="ARBA00022692"/>
    </source>
</evidence>
<dbReference type="InterPro" id="IPR012506">
    <property type="entry name" value="TMEM86B-like"/>
</dbReference>
<dbReference type="RefSeq" id="XP_027715918.1">
    <property type="nucleotide sequence ID" value="XM_027860117.1"/>
</dbReference>
<reference evidence="20" key="1">
    <citation type="submission" date="2018-12" db="EMBL/GenBank/DDBJ databases">
        <authorList>
            <person name="Yazar S."/>
        </authorList>
    </citation>
    <scope>NUCLEOTIDE SEQUENCE [LARGE SCALE GENOMIC DNA]</scope>
</reference>
<evidence type="ECO:0000256" key="18">
    <source>
        <dbReference type="SAM" id="Phobius"/>
    </source>
</evidence>
<evidence type="ECO:0000256" key="15">
    <source>
        <dbReference type="ARBA" id="ARBA00042674"/>
    </source>
</evidence>
<reference evidence="19" key="3">
    <citation type="submission" date="2025-09" db="UniProtKB">
        <authorList>
            <consortium name="Ensembl"/>
        </authorList>
    </citation>
    <scope>IDENTIFICATION</scope>
</reference>
<dbReference type="GO" id="GO:0047408">
    <property type="term" value="F:alkenylglycerophosphocholine hydrolase activity"/>
    <property type="evidence" value="ECO:0007669"/>
    <property type="project" value="UniProtKB-EC"/>
</dbReference>
<evidence type="ECO:0000256" key="12">
    <source>
        <dbReference type="ARBA" id="ARBA00035673"/>
    </source>
</evidence>
<evidence type="ECO:0000256" key="16">
    <source>
        <dbReference type="ARBA" id="ARBA00049458"/>
    </source>
</evidence>
<evidence type="ECO:0000256" key="4">
    <source>
        <dbReference type="ARBA" id="ARBA00011738"/>
    </source>
</evidence>
<comment type="function">
    <text evidence="13">Catalyzes the hydrolysis of the vinyl ether bond of choline or ethanolamine lysoplasmalogens, forming fatty aldehyde and glycerophosphocholine or glycerophosphoethanolamine, respectively and is specific for the sn-2-deacylated (lyso) form of plasmalogen.</text>
</comment>
<evidence type="ECO:0000256" key="13">
    <source>
        <dbReference type="ARBA" id="ARBA00037660"/>
    </source>
</evidence>
<dbReference type="AlphaFoldDB" id="A0A4X2JY76"/>
<dbReference type="GeneTree" id="ENSGT00390000007101"/>
<keyword evidence="11 18" id="KW-0472">Membrane</keyword>
<sequence>MLWWALQRAGGLGTWAMPHGLGTLGHLLLASLQPLLLALRLGPFFASCALYFLLWLPSDEPSWTSALVKCLPVLCLALLVHTTAPSGPYGRFIWVGLLCSALGDVFLIWPDQFLFGTTAFAAAHLFYVRALGWLPLRPALLGSVLATFGLYFGVLQPHLPSSLHLPTLVYAAVLGLMLWRALARGTPAALGGLLFSVSDTVLAWDTFVRPLPAGRLIVMVTYYSAQALLALSAVDS</sequence>
<comment type="catalytic activity">
    <reaction evidence="16">
        <text>a 1-O-(1Z-alkenyl)-sn-glycero-3-phosphoethanolamine + H2O = a 2,3-saturated aldehyde + sn-glycero-3-phosphoethanolamine</text>
        <dbReference type="Rhea" id="RHEA:16905"/>
        <dbReference type="ChEBI" id="CHEBI:15377"/>
        <dbReference type="ChEBI" id="CHEBI:73359"/>
        <dbReference type="ChEBI" id="CHEBI:77288"/>
        <dbReference type="ChEBI" id="CHEBI:143890"/>
        <dbReference type="EC" id="3.3.2.2"/>
    </reaction>
</comment>
<reference evidence="19" key="2">
    <citation type="submission" date="2025-08" db="UniProtKB">
        <authorList>
            <consortium name="Ensembl"/>
        </authorList>
    </citation>
    <scope>IDENTIFICATION</scope>
</reference>
<comment type="subcellular location">
    <subcellularLocation>
        <location evidence="2">Cytoplasm</location>
    </subcellularLocation>
    <subcellularLocation>
        <location evidence="1">Endoplasmic reticulum membrane</location>
        <topology evidence="1">Multi-pass membrane protein</topology>
    </subcellularLocation>
</comment>
<evidence type="ECO:0000256" key="17">
    <source>
        <dbReference type="ARBA" id="ARBA00049560"/>
    </source>
</evidence>
<evidence type="ECO:0000313" key="20">
    <source>
        <dbReference type="Proteomes" id="UP000314987"/>
    </source>
</evidence>
<evidence type="ECO:0000256" key="14">
    <source>
        <dbReference type="ARBA" id="ARBA00039876"/>
    </source>
</evidence>
<evidence type="ECO:0000256" key="9">
    <source>
        <dbReference type="ARBA" id="ARBA00022989"/>
    </source>
</evidence>